<sequence length="137" mass="15343">MSKIPRNFKLLEELEKGEKGLGAESISYGLSNQDDITMTNWNGTILGPPHSTHENRIYSLTIICDESYPDKPPSVKFISKINLPCVGPLGQVLVDQFDTLKNWKRSYTMETVLLELRKCMAAPANKKLPQPAEGSTY</sequence>
<protein>
    <submittedName>
        <fullName evidence="1">E2 ubiquitin-conjugating protein mms2</fullName>
    </submittedName>
</protein>
<dbReference type="Proteomes" id="UP001241377">
    <property type="component" value="Unassembled WGS sequence"/>
</dbReference>
<gene>
    <name evidence="1" type="primary">MMS2</name>
    <name evidence="1" type="ORF">QFC19_008379</name>
</gene>
<evidence type="ECO:0000313" key="2">
    <source>
        <dbReference type="Proteomes" id="UP001241377"/>
    </source>
</evidence>
<organism evidence="1 2">
    <name type="scientific">Naganishia cerealis</name>
    <dbReference type="NCBI Taxonomy" id="610337"/>
    <lineage>
        <taxon>Eukaryota</taxon>
        <taxon>Fungi</taxon>
        <taxon>Dikarya</taxon>
        <taxon>Basidiomycota</taxon>
        <taxon>Agaricomycotina</taxon>
        <taxon>Tremellomycetes</taxon>
        <taxon>Filobasidiales</taxon>
        <taxon>Filobasidiaceae</taxon>
        <taxon>Naganishia</taxon>
    </lineage>
</organism>
<keyword evidence="2" id="KW-1185">Reference proteome</keyword>
<proteinExistence type="predicted"/>
<accession>A0ACC2V3D7</accession>
<evidence type="ECO:0000313" key="1">
    <source>
        <dbReference type="EMBL" id="KAJ9093361.1"/>
    </source>
</evidence>
<name>A0ACC2V3D7_9TREE</name>
<comment type="caution">
    <text evidence="1">The sequence shown here is derived from an EMBL/GenBank/DDBJ whole genome shotgun (WGS) entry which is preliminary data.</text>
</comment>
<dbReference type="EMBL" id="JASBWR010000124">
    <property type="protein sequence ID" value="KAJ9093361.1"/>
    <property type="molecule type" value="Genomic_DNA"/>
</dbReference>
<reference evidence="1" key="1">
    <citation type="submission" date="2023-04" db="EMBL/GenBank/DDBJ databases">
        <title>Draft Genome sequencing of Naganishia species isolated from polar environments using Oxford Nanopore Technology.</title>
        <authorList>
            <person name="Leo P."/>
            <person name="Venkateswaran K."/>
        </authorList>
    </citation>
    <scope>NUCLEOTIDE SEQUENCE</scope>
    <source>
        <strain evidence="1">MNA-CCFEE 5261</strain>
    </source>
</reference>